<dbReference type="Gene3D" id="2.60.200.10">
    <property type="match status" value="1"/>
</dbReference>
<dbReference type="InterPro" id="IPR001346">
    <property type="entry name" value="Interferon_reg_fact_DNA-bd_dom"/>
</dbReference>
<dbReference type="PANTHER" id="PTHR11949:SF10">
    <property type="entry name" value="INTERFERON REGULATORY FACTOR 5"/>
    <property type="match status" value="1"/>
</dbReference>
<dbReference type="Gene3D" id="1.10.10.10">
    <property type="entry name" value="Winged helix-like DNA-binding domain superfamily/Winged helix DNA-binding domain"/>
    <property type="match status" value="1"/>
</dbReference>
<dbReference type="CDD" id="cd00103">
    <property type="entry name" value="IRF"/>
    <property type="match status" value="1"/>
</dbReference>
<feature type="non-terminal residue" evidence="11">
    <location>
        <position position="1"/>
    </location>
</feature>
<accession>A0A4U1F1Q6</accession>
<keyword evidence="6" id="KW-0238">DNA-binding</keyword>
<evidence type="ECO:0000256" key="4">
    <source>
        <dbReference type="ARBA" id="ARBA00022843"/>
    </source>
</evidence>
<dbReference type="InterPro" id="IPR019817">
    <property type="entry name" value="Interferon_reg_fac_CS"/>
</dbReference>
<dbReference type="SUPFAM" id="SSF46785">
    <property type="entry name" value="Winged helix' DNA-binding domain"/>
    <property type="match status" value="1"/>
</dbReference>
<evidence type="ECO:0000256" key="9">
    <source>
        <dbReference type="SAM" id="MobiDB-lite"/>
    </source>
</evidence>
<keyword evidence="4" id="KW-0832">Ubl conjugation</keyword>
<feature type="region of interest" description="Disordered" evidence="9">
    <location>
        <begin position="228"/>
        <end position="301"/>
    </location>
</feature>
<evidence type="ECO:0000256" key="3">
    <source>
        <dbReference type="ARBA" id="ARBA00022490"/>
    </source>
</evidence>
<evidence type="ECO:0000256" key="7">
    <source>
        <dbReference type="ARBA" id="ARBA00023163"/>
    </source>
</evidence>
<gene>
    <name evidence="11" type="ORF">EI555_007236</name>
</gene>
<comment type="subcellular location">
    <subcellularLocation>
        <location evidence="2">Cytoplasm</location>
    </subcellularLocation>
    <subcellularLocation>
        <location evidence="1">Nucleus</location>
    </subcellularLocation>
</comment>
<dbReference type="Pfam" id="PF10401">
    <property type="entry name" value="IRF-3"/>
    <property type="match status" value="1"/>
</dbReference>
<organism evidence="11 12">
    <name type="scientific">Monodon monoceros</name>
    <name type="common">Narwhal</name>
    <name type="synonym">Ceratodon monodon</name>
    <dbReference type="NCBI Taxonomy" id="40151"/>
    <lineage>
        <taxon>Eukaryota</taxon>
        <taxon>Metazoa</taxon>
        <taxon>Chordata</taxon>
        <taxon>Craniata</taxon>
        <taxon>Vertebrata</taxon>
        <taxon>Euteleostomi</taxon>
        <taxon>Mammalia</taxon>
        <taxon>Eutheria</taxon>
        <taxon>Laurasiatheria</taxon>
        <taxon>Artiodactyla</taxon>
        <taxon>Whippomorpha</taxon>
        <taxon>Cetacea</taxon>
        <taxon>Odontoceti</taxon>
        <taxon>Monodontidae</taxon>
        <taxon>Monodon</taxon>
    </lineage>
</organism>
<dbReference type="SMART" id="SM01243">
    <property type="entry name" value="IRF-3"/>
    <property type="match status" value="1"/>
</dbReference>
<evidence type="ECO:0000313" key="11">
    <source>
        <dbReference type="EMBL" id="TKC43093.1"/>
    </source>
</evidence>
<dbReference type="FunFam" id="2.60.200.10:FF:000003">
    <property type="entry name" value="Interferon regulatory factor 5"/>
    <property type="match status" value="1"/>
</dbReference>
<keyword evidence="5" id="KW-0805">Transcription regulation</keyword>
<reference evidence="12" key="1">
    <citation type="journal article" date="2019" name="IScience">
        <title>Narwhal Genome Reveals Long-Term Low Genetic Diversity despite Current Large Abundance Size.</title>
        <authorList>
            <person name="Westbury M.V."/>
            <person name="Petersen B."/>
            <person name="Garde E."/>
            <person name="Heide-Jorgensen M.P."/>
            <person name="Lorenzen E.D."/>
        </authorList>
    </citation>
    <scope>NUCLEOTIDE SEQUENCE [LARGE SCALE GENOMIC DNA]</scope>
</reference>
<evidence type="ECO:0000256" key="5">
    <source>
        <dbReference type="ARBA" id="ARBA00023015"/>
    </source>
</evidence>
<dbReference type="InterPro" id="IPR019471">
    <property type="entry name" value="Interferon_reg_factor-3"/>
</dbReference>
<evidence type="ECO:0000313" key="12">
    <source>
        <dbReference type="Proteomes" id="UP000308365"/>
    </source>
</evidence>
<keyword evidence="8" id="KW-0539">Nucleus</keyword>
<name>A0A4U1F1Q6_MONMO</name>
<dbReference type="PROSITE" id="PS51507">
    <property type="entry name" value="IRF_2"/>
    <property type="match status" value="1"/>
</dbReference>
<dbReference type="GO" id="GO:0045944">
    <property type="term" value="P:positive regulation of transcription by RNA polymerase II"/>
    <property type="evidence" value="ECO:0007669"/>
    <property type="project" value="UniProtKB-ARBA"/>
</dbReference>
<keyword evidence="7" id="KW-0804">Transcription</keyword>
<dbReference type="EMBL" id="RWIC01000497">
    <property type="protein sequence ID" value="TKC43093.1"/>
    <property type="molecule type" value="Genomic_DNA"/>
</dbReference>
<feature type="compositionally biased region" description="Acidic residues" evidence="9">
    <location>
        <begin position="256"/>
        <end position="265"/>
    </location>
</feature>
<feature type="domain" description="IRF tryptophan pentad repeat" evidence="10">
    <location>
        <begin position="129"/>
        <end position="237"/>
    </location>
</feature>
<evidence type="ECO:0000259" key="10">
    <source>
        <dbReference type="PROSITE" id="PS51507"/>
    </source>
</evidence>
<dbReference type="PROSITE" id="PS00601">
    <property type="entry name" value="IRF_1"/>
    <property type="match status" value="1"/>
</dbReference>
<keyword evidence="3" id="KW-0963">Cytoplasm</keyword>
<sequence>LTVSQVSELSGLATFISLGAGWRLVQKREPSHPSSEAWGQGWTLSCLPCPGPALGTALRRGLRMRHLSDVEVAFTCHNPTSWRTDASNIWLVFLKSYFGPLNGRVSGRGASDAFAMNQPAPAALPPPRRVRLKPWLVAQVNSCQYPGLQWVNGEKKCFYIPWRHATRHGPSQDGDNTIFKAWAKETGKYTEGVDEADPAKWKANLRCALNKSRDFRLIYDGPRDMPPQPYKIYEVRSNGPTPAESQPSEDYTPGTGEEEEEEEEELQRMLPSLSLTEAVQPGPPMAPYSLSKEDVKWPPTLQPPVVLGPPAPDPSLLGPAPGNPADYGELLSEVLPSPQPGTLAASLPPTGEQLLPDLLISPHMLPLTDLEIKFQYRGRPPRALTISNPHGCRLFYSQLEATQEQVELFGPVSLEQVRFPSPEDIPSDKQRFYTNQLLDVLDRGLILQLQGQDLYAIRLCQCKVFWSGPCASAHGSHPNPIQREVKTKLFSLEHFLNELILFQKGQTNTPPPFEIFFCFGEEWPDRKPREKLLITVQVVPVAARLLLEMFSGELSWSADSIRLQISNPDLKDRMVEQFKELHHIWQSQQQLQPVAQAPPVAGLSAGQGPWPMHPVGMQ</sequence>
<comment type="caution">
    <text evidence="11">The sequence shown here is derived from an EMBL/GenBank/DDBJ whole genome shotgun (WGS) entry which is preliminary data.</text>
</comment>
<dbReference type="GO" id="GO:0005634">
    <property type="term" value="C:nucleus"/>
    <property type="evidence" value="ECO:0007669"/>
    <property type="project" value="UniProtKB-SubCell"/>
</dbReference>
<evidence type="ECO:0000256" key="2">
    <source>
        <dbReference type="ARBA" id="ARBA00004496"/>
    </source>
</evidence>
<dbReference type="AlphaFoldDB" id="A0A4U1F1Q6"/>
<evidence type="ECO:0000256" key="6">
    <source>
        <dbReference type="ARBA" id="ARBA00023125"/>
    </source>
</evidence>
<dbReference type="InterPro" id="IPR036388">
    <property type="entry name" value="WH-like_DNA-bd_sf"/>
</dbReference>
<dbReference type="InterPro" id="IPR017855">
    <property type="entry name" value="SMAD-like_dom_sf"/>
</dbReference>
<dbReference type="GO" id="GO:0000981">
    <property type="term" value="F:DNA-binding transcription factor activity, RNA polymerase II-specific"/>
    <property type="evidence" value="ECO:0007669"/>
    <property type="project" value="TreeGrafter"/>
</dbReference>
<dbReference type="SUPFAM" id="SSF49879">
    <property type="entry name" value="SMAD/FHA domain"/>
    <property type="match status" value="1"/>
</dbReference>
<dbReference type="PANTHER" id="PTHR11949">
    <property type="entry name" value="INTERFERON REGULATORY FACTOR"/>
    <property type="match status" value="1"/>
</dbReference>
<proteinExistence type="predicted"/>
<evidence type="ECO:0000256" key="8">
    <source>
        <dbReference type="ARBA" id="ARBA00023242"/>
    </source>
</evidence>
<dbReference type="InterPro" id="IPR008984">
    <property type="entry name" value="SMAD_FHA_dom_sf"/>
</dbReference>
<dbReference type="GO" id="GO:0000978">
    <property type="term" value="F:RNA polymerase II cis-regulatory region sequence-specific DNA binding"/>
    <property type="evidence" value="ECO:0007669"/>
    <property type="project" value="TreeGrafter"/>
</dbReference>
<evidence type="ECO:0000256" key="1">
    <source>
        <dbReference type="ARBA" id="ARBA00004123"/>
    </source>
</evidence>
<dbReference type="Pfam" id="PF00605">
    <property type="entry name" value="IRF"/>
    <property type="match status" value="1"/>
</dbReference>
<protein>
    <recommendedName>
        <fullName evidence="10">IRF tryptophan pentad repeat domain-containing protein</fullName>
    </recommendedName>
</protein>
<feature type="compositionally biased region" description="Polar residues" evidence="9">
    <location>
        <begin position="238"/>
        <end position="249"/>
    </location>
</feature>
<dbReference type="PRINTS" id="PR00267">
    <property type="entry name" value="INTFRNREGFCT"/>
</dbReference>
<dbReference type="FunFam" id="1.10.10.10:FF:000093">
    <property type="entry name" value="Putative interferon regulatory factor 6"/>
    <property type="match status" value="1"/>
</dbReference>
<dbReference type="GO" id="GO:0005737">
    <property type="term" value="C:cytoplasm"/>
    <property type="evidence" value="ECO:0007669"/>
    <property type="project" value="UniProtKB-SubCell"/>
</dbReference>
<dbReference type="Proteomes" id="UP000308365">
    <property type="component" value="Unassembled WGS sequence"/>
</dbReference>
<dbReference type="GO" id="GO:0002376">
    <property type="term" value="P:immune system process"/>
    <property type="evidence" value="ECO:0007669"/>
    <property type="project" value="TreeGrafter"/>
</dbReference>
<dbReference type="InterPro" id="IPR036390">
    <property type="entry name" value="WH_DNA-bd_sf"/>
</dbReference>
<dbReference type="SMART" id="SM00348">
    <property type="entry name" value="IRF"/>
    <property type="match status" value="1"/>
</dbReference>